<dbReference type="EMBL" id="NXIC01000030">
    <property type="protein sequence ID" value="RXI24635.1"/>
    <property type="molecule type" value="Genomic_DNA"/>
</dbReference>
<organism evidence="1 2">
    <name type="scientific">Aliarcobacter skirrowii CCUG 10374</name>
    <dbReference type="NCBI Taxonomy" id="1032239"/>
    <lineage>
        <taxon>Bacteria</taxon>
        <taxon>Pseudomonadati</taxon>
        <taxon>Campylobacterota</taxon>
        <taxon>Epsilonproteobacteria</taxon>
        <taxon>Campylobacterales</taxon>
        <taxon>Arcobacteraceae</taxon>
        <taxon>Aliarcobacter</taxon>
    </lineage>
</organism>
<keyword evidence="1" id="KW-0808">Transferase</keyword>
<gene>
    <name evidence="1" type="ORF">CP959_10220</name>
</gene>
<dbReference type="InterPro" id="IPR015422">
    <property type="entry name" value="PyrdxlP-dep_Trfase_small"/>
</dbReference>
<dbReference type="InterPro" id="IPR015424">
    <property type="entry name" value="PyrdxlP-dep_Trfase"/>
</dbReference>
<dbReference type="GO" id="GO:0008483">
    <property type="term" value="F:transaminase activity"/>
    <property type="evidence" value="ECO:0007669"/>
    <property type="project" value="UniProtKB-KW"/>
</dbReference>
<evidence type="ECO:0000313" key="2">
    <source>
        <dbReference type="Proteomes" id="UP000290580"/>
    </source>
</evidence>
<evidence type="ECO:0000313" key="1">
    <source>
        <dbReference type="EMBL" id="RXI24635.1"/>
    </source>
</evidence>
<feature type="non-terminal residue" evidence="1">
    <location>
        <position position="1"/>
    </location>
</feature>
<name>A0ABY0EEV0_9BACT</name>
<comment type="caution">
    <text evidence="1">The sequence shown here is derived from an EMBL/GenBank/DDBJ whole genome shotgun (WGS) entry which is preliminary data.</text>
</comment>
<reference evidence="1 2" key="1">
    <citation type="submission" date="2017-09" db="EMBL/GenBank/DDBJ databases">
        <title>Genomics of the genus Arcobacter.</title>
        <authorList>
            <person name="Perez-Cataluna A."/>
            <person name="Figueras M.J."/>
            <person name="Salas-Masso N."/>
        </authorList>
    </citation>
    <scope>NUCLEOTIDE SEQUENCE [LARGE SCALE GENOMIC DNA]</scope>
    <source>
        <strain evidence="1 2">LMG 6621</strain>
    </source>
</reference>
<accession>A0ABY0EEV0</accession>
<keyword evidence="2" id="KW-1185">Reference proteome</keyword>
<protein>
    <submittedName>
        <fullName evidence="1">Adenosylmethionine--8-amino-7-oxononanoate aminotransferase BioA</fullName>
    </submittedName>
</protein>
<keyword evidence="1" id="KW-0032">Aminotransferase</keyword>
<sequence>NNPDFAQFIQDECVNQGVWIRPFGKLIYSIVAYTITNEELNKICDAMIYAVKKANIQFKNMEQDR</sequence>
<proteinExistence type="predicted"/>
<dbReference type="Gene3D" id="3.90.1150.10">
    <property type="entry name" value="Aspartate Aminotransferase, domain 1"/>
    <property type="match status" value="1"/>
</dbReference>
<dbReference type="SUPFAM" id="SSF53383">
    <property type="entry name" value="PLP-dependent transferases"/>
    <property type="match status" value="1"/>
</dbReference>
<dbReference type="Proteomes" id="UP000290580">
    <property type="component" value="Unassembled WGS sequence"/>
</dbReference>